<sequence>MDTNTETTVDKKPRNEPKNEHKKEKWGTKLEFLLTCLSYVIGFGNIWRFPYICYKNGGGAFLIPYFLSLGFIGFPLMVIEMTLGQYSAKGKVSVWQFIMVAVQAVYYNMLVGWSLRYFLASFTFDDLPWKRCNHTWNTGNCTEGQVGNSSNLKSPSDEYFHEDVLAINKDIADVDDLRWDLVFCLFMAWLMVFLSVSRGVKGIGKISYFTTLFPYVCLTILFIRGITLEGAWNGISFYITPDWTKLFNTSVWIDASQQIFFSLSISWGTMITLSSYNNFENHLILDATIIAFGNSMTSIAAGFVIFAYMGAVAHVRGVDVSKVATSGSGLAFMMYPEAVAMFPWGQLFSAVFFFMLILLGMGSQTPNIESLLSAVLDFRPDRRKYRLFILLQFCIIGFLLGLIYCNTAGMYWFTLFNDFVASTSAMFVGLVEVVSIAWVYGIDKFMDHMTEMAGNPPTPKLFWKIVWKYVTPIALIFLLIATLWTTKAPEYRDYIYPTWTVLFGWAVIVLQVLPIPVVAMYYLCKCYRENTGIKDVSVPDVDWKNKDTSSSESNGDKPPDNTPANTPDNTPANTPDTTPAN</sequence>
<feature type="compositionally biased region" description="Low complexity" evidence="17">
    <location>
        <begin position="562"/>
        <end position="581"/>
    </location>
</feature>
<evidence type="ECO:0000256" key="2">
    <source>
        <dbReference type="ARBA" id="ARBA00006459"/>
    </source>
</evidence>
<evidence type="ECO:0000256" key="11">
    <source>
        <dbReference type="ARBA" id="ARBA00023180"/>
    </source>
</evidence>
<dbReference type="PROSITE" id="PS50267">
    <property type="entry name" value="NA_NEUROTRAN_SYMP_3"/>
    <property type="match status" value="1"/>
</dbReference>
<keyword evidence="10 18" id="KW-0472">Membrane</keyword>
<feature type="transmembrane region" description="Helical" evidence="18">
    <location>
        <begin position="387"/>
        <end position="413"/>
    </location>
</feature>
<feature type="transmembrane region" description="Helical" evidence="18">
    <location>
        <begin position="95"/>
        <end position="119"/>
    </location>
</feature>
<dbReference type="EMBL" id="CAJPIZ010008205">
    <property type="protein sequence ID" value="CAG2110947.1"/>
    <property type="molecule type" value="Genomic_DNA"/>
</dbReference>
<dbReference type="GO" id="GO:0005886">
    <property type="term" value="C:plasma membrane"/>
    <property type="evidence" value="ECO:0007669"/>
    <property type="project" value="TreeGrafter"/>
</dbReference>
<evidence type="ECO:0000256" key="17">
    <source>
        <dbReference type="SAM" id="MobiDB-lite"/>
    </source>
</evidence>
<protein>
    <recommendedName>
        <fullName evidence="16">Transporter</fullName>
    </recommendedName>
</protein>
<feature type="transmembrane region" description="Helical" evidence="18">
    <location>
        <begin position="461"/>
        <end position="482"/>
    </location>
</feature>
<feature type="region of interest" description="Disordered" evidence="17">
    <location>
        <begin position="1"/>
        <end position="22"/>
    </location>
</feature>
<keyword evidence="3 16" id="KW-0813">Transport</keyword>
<feature type="transmembrane region" description="Helical" evidence="18">
    <location>
        <begin position="419"/>
        <end position="440"/>
    </location>
</feature>
<dbReference type="PRINTS" id="PR00176">
    <property type="entry name" value="NANEUSMPORT"/>
</dbReference>
<evidence type="ECO:0000256" key="13">
    <source>
        <dbReference type="ARBA" id="ARBA00037785"/>
    </source>
</evidence>
<dbReference type="OrthoDB" id="6581954at2759"/>
<evidence type="ECO:0000256" key="4">
    <source>
        <dbReference type="ARBA" id="ARBA00022692"/>
    </source>
</evidence>
<evidence type="ECO:0000256" key="1">
    <source>
        <dbReference type="ARBA" id="ARBA00004141"/>
    </source>
</evidence>
<dbReference type="SUPFAM" id="SSF161070">
    <property type="entry name" value="SNF-like"/>
    <property type="match status" value="1"/>
</dbReference>
<feature type="transmembrane region" description="Helical" evidence="18">
    <location>
        <begin position="259"/>
        <end position="276"/>
    </location>
</feature>
<feature type="region of interest" description="Disordered" evidence="17">
    <location>
        <begin position="538"/>
        <end position="581"/>
    </location>
</feature>
<keyword evidence="20" id="KW-1185">Reference proteome</keyword>
<evidence type="ECO:0000256" key="18">
    <source>
        <dbReference type="SAM" id="Phobius"/>
    </source>
</evidence>
<feature type="binding site" evidence="14">
    <location>
        <position position="45"/>
    </location>
    <ligand>
        <name>Na(+)</name>
        <dbReference type="ChEBI" id="CHEBI:29101"/>
        <label>1</label>
    </ligand>
</feature>
<name>A0A7R9Q315_9ACAR</name>
<accession>A0A7R9Q315</accession>
<dbReference type="GO" id="GO:0046872">
    <property type="term" value="F:metal ion binding"/>
    <property type="evidence" value="ECO:0007669"/>
    <property type="project" value="UniProtKB-KW"/>
</dbReference>
<dbReference type="InterPro" id="IPR037272">
    <property type="entry name" value="SNS_sf"/>
</dbReference>
<keyword evidence="11" id="KW-0325">Glycoprotein</keyword>
<evidence type="ECO:0000256" key="7">
    <source>
        <dbReference type="ARBA" id="ARBA00022989"/>
    </source>
</evidence>
<proteinExistence type="inferred from homology"/>
<dbReference type="PANTHER" id="PTHR11616">
    <property type="entry name" value="SODIUM/CHLORIDE DEPENDENT TRANSPORTER"/>
    <property type="match status" value="1"/>
</dbReference>
<keyword evidence="5 16" id="KW-0769">Symport</keyword>
<keyword evidence="14" id="KW-0479">Metal-binding</keyword>
<evidence type="ECO:0000313" key="19">
    <source>
        <dbReference type="EMBL" id="CAD7630517.1"/>
    </source>
</evidence>
<dbReference type="PROSITE" id="PS00610">
    <property type="entry name" value="NA_NEUROTRAN_SYMP_1"/>
    <property type="match status" value="1"/>
</dbReference>
<dbReference type="EMBL" id="OC862780">
    <property type="protein sequence ID" value="CAD7630517.1"/>
    <property type="molecule type" value="Genomic_DNA"/>
</dbReference>
<keyword evidence="15" id="KW-1015">Disulfide bond</keyword>
<dbReference type="Pfam" id="PF00209">
    <property type="entry name" value="SNF"/>
    <property type="match status" value="1"/>
</dbReference>
<evidence type="ECO:0000256" key="5">
    <source>
        <dbReference type="ARBA" id="ARBA00022847"/>
    </source>
</evidence>
<evidence type="ECO:0000256" key="14">
    <source>
        <dbReference type="PIRSR" id="PIRSR600175-1"/>
    </source>
</evidence>
<feature type="compositionally biased region" description="Basic and acidic residues" evidence="17">
    <location>
        <begin position="8"/>
        <end position="22"/>
    </location>
</feature>
<comment type="similarity">
    <text evidence="2 16">Belongs to the sodium:neurotransmitter symporter (SNF) (TC 2.A.22) family.</text>
</comment>
<evidence type="ECO:0000256" key="9">
    <source>
        <dbReference type="ARBA" id="ARBA00023065"/>
    </source>
</evidence>
<dbReference type="InterPro" id="IPR000175">
    <property type="entry name" value="Na/ntran_symport"/>
</dbReference>
<feature type="transmembrane region" description="Helical" evidence="18">
    <location>
        <begin position="341"/>
        <end position="361"/>
    </location>
</feature>
<feature type="compositionally biased region" description="Basic and acidic residues" evidence="17">
    <location>
        <begin position="541"/>
        <end position="559"/>
    </location>
</feature>
<feature type="binding site" evidence="14">
    <location>
        <position position="262"/>
    </location>
    <ligand>
        <name>Na(+)</name>
        <dbReference type="ChEBI" id="CHEBI:29101"/>
        <label>1</label>
    </ligand>
</feature>
<evidence type="ECO:0000256" key="8">
    <source>
        <dbReference type="ARBA" id="ARBA00023053"/>
    </source>
</evidence>
<feature type="disulfide bond" evidence="15">
    <location>
        <begin position="132"/>
        <end position="141"/>
    </location>
</feature>
<evidence type="ECO:0000256" key="6">
    <source>
        <dbReference type="ARBA" id="ARBA00022970"/>
    </source>
</evidence>
<evidence type="ECO:0000256" key="16">
    <source>
        <dbReference type="RuleBase" id="RU003732"/>
    </source>
</evidence>
<evidence type="ECO:0000256" key="15">
    <source>
        <dbReference type="PIRSR" id="PIRSR600175-2"/>
    </source>
</evidence>
<feature type="transmembrane region" description="Helical" evidence="18">
    <location>
        <begin position="32"/>
        <end position="50"/>
    </location>
</feature>
<evidence type="ECO:0000313" key="20">
    <source>
        <dbReference type="Proteomes" id="UP000759131"/>
    </source>
</evidence>
<comment type="subcellular location">
    <subcellularLocation>
        <location evidence="1">Membrane</location>
        <topology evidence="1">Multi-pass membrane protein</topology>
    </subcellularLocation>
</comment>
<dbReference type="Proteomes" id="UP000759131">
    <property type="component" value="Unassembled WGS sequence"/>
</dbReference>
<feature type="transmembrane region" description="Helical" evidence="18">
    <location>
        <begin position="502"/>
        <end position="524"/>
    </location>
</feature>
<keyword evidence="12" id="KW-0739">Sodium transport</keyword>
<keyword evidence="6" id="KW-0029">Amino-acid transport</keyword>
<keyword evidence="8 14" id="KW-0915">Sodium</keyword>
<dbReference type="GO" id="GO:0005283">
    <property type="term" value="F:amino acid:sodium symporter activity"/>
    <property type="evidence" value="ECO:0007669"/>
    <property type="project" value="TreeGrafter"/>
</dbReference>
<evidence type="ECO:0000256" key="10">
    <source>
        <dbReference type="ARBA" id="ARBA00023136"/>
    </source>
</evidence>
<evidence type="ECO:0000256" key="3">
    <source>
        <dbReference type="ARBA" id="ARBA00022448"/>
    </source>
</evidence>
<dbReference type="GO" id="GO:0015179">
    <property type="term" value="F:L-amino acid transmembrane transporter activity"/>
    <property type="evidence" value="ECO:0007669"/>
    <property type="project" value="TreeGrafter"/>
</dbReference>
<dbReference type="AlphaFoldDB" id="A0A7R9Q315"/>
<dbReference type="PANTHER" id="PTHR11616:SF321">
    <property type="entry name" value="SODIUM-DEPENDENT NUTRIENT AMINO ACID TRANSPORTER 1-RELATED"/>
    <property type="match status" value="1"/>
</dbReference>
<feature type="transmembrane region" description="Helical" evidence="18">
    <location>
        <begin position="179"/>
        <end position="200"/>
    </location>
</feature>
<feature type="transmembrane region" description="Helical" evidence="18">
    <location>
        <begin position="212"/>
        <end position="239"/>
    </location>
</feature>
<feature type="transmembrane region" description="Helical" evidence="18">
    <location>
        <begin position="283"/>
        <end position="309"/>
    </location>
</feature>
<feature type="binding site" evidence="14">
    <location>
        <position position="363"/>
    </location>
    <ligand>
        <name>Na(+)</name>
        <dbReference type="ChEBI" id="CHEBI:29101"/>
        <label>1</label>
    </ligand>
</feature>
<keyword evidence="9" id="KW-0406">Ion transport</keyword>
<keyword evidence="4 16" id="KW-0812">Transmembrane</keyword>
<dbReference type="GO" id="GO:0089718">
    <property type="term" value="P:amino acid import across plasma membrane"/>
    <property type="evidence" value="ECO:0007669"/>
    <property type="project" value="TreeGrafter"/>
</dbReference>
<keyword evidence="7 18" id="KW-1133">Transmembrane helix</keyword>
<feature type="transmembrane region" description="Helical" evidence="18">
    <location>
        <begin position="62"/>
        <end position="83"/>
    </location>
</feature>
<reference evidence="19" key="1">
    <citation type="submission" date="2020-11" db="EMBL/GenBank/DDBJ databases">
        <authorList>
            <person name="Tran Van P."/>
        </authorList>
    </citation>
    <scope>NUCLEOTIDE SEQUENCE</scope>
</reference>
<evidence type="ECO:0000256" key="12">
    <source>
        <dbReference type="ARBA" id="ARBA00023201"/>
    </source>
</evidence>
<gene>
    <name evidence="19" type="ORF">OSB1V03_LOCUS10929</name>
</gene>
<feature type="binding site" evidence="14">
    <location>
        <position position="294"/>
    </location>
    <ligand>
        <name>Na(+)</name>
        <dbReference type="ChEBI" id="CHEBI:29101"/>
        <label>1</label>
    </ligand>
</feature>
<comment type="function">
    <text evidence="13">Unusual broad substrate spectrum amino acid:sodium cotransporter that promotes absorption of the D isomers of essential amino acids. Neutral amino acids are the preferred substrates, especially methionine and phenylalanine.</text>
</comment>
<organism evidence="19">
    <name type="scientific">Medioppia subpectinata</name>
    <dbReference type="NCBI Taxonomy" id="1979941"/>
    <lineage>
        <taxon>Eukaryota</taxon>
        <taxon>Metazoa</taxon>
        <taxon>Ecdysozoa</taxon>
        <taxon>Arthropoda</taxon>
        <taxon>Chelicerata</taxon>
        <taxon>Arachnida</taxon>
        <taxon>Acari</taxon>
        <taxon>Acariformes</taxon>
        <taxon>Sarcoptiformes</taxon>
        <taxon>Oribatida</taxon>
        <taxon>Brachypylina</taxon>
        <taxon>Oppioidea</taxon>
        <taxon>Oppiidae</taxon>
        <taxon>Medioppia</taxon>
    </lineage>
</organism>
<feature type="binding site" evidence="14">
    <location>
        <position position="359"/>
    </location>
    <ligand>
        <name>Na(+)</name>
        <dbReference type="ChEBI" id="CHEBI:29101"/>
        <label>1</label>
    </ligand>
</feature>